<dbReference type="Pfam" id="PF03745">
    <property type="entry name" value="DUF309"/>
    <property type="match status" value="1"/>
</dbReference>
<proteinExistence type="predicted"/>
<protein>
    <submittedName>
        <fullName evidence="1">DUF309 domain-containing protein</fullName>
    </submittedName>
</protein>
<dbReference type="InterPro" id="IPR005500">
    <property type="entry name" value="DUF309"/>
</dbReference>
<evidence type="ECO:0000313" key="1">
    <source>
        <dbReference type="EMBL" id="QXT38221.1"/>
    </source>
</evidence>
<name>A0A8F6TV15_9RHOB</name>
<dbReference type="Proteomes" id="UP000825009">
    <property type="component" value="Chromosome"/>
</dbReference>
<dbReference type="KEGG" id="gce:KYE46_09675"/>
<keyword evidence="2" id="KW-1185">Reference proteome</keyword>
<dbReference type="EMBL" id="CP079194">
    <property type="protein sequence ID" value="QXT38221.1"/>
    <property type="molecule type" value="Genomic_DNA"/>
</dbReference>
<sequence length="146" mass="16181">MTRAVFTPTHAYVPGKTPRHPEGCFDAIRDTAQPGMDARALAETDAFQTGLAYLEQGYFWEAHEVLEPVWMILPEECDARLFVQALIQLANARLKHRMERPKAALRLCAIVRGLLEETSGGVIMGIETADIVAQIDSLEGELSDDL</sequence>
<gene>
    <name evidence="1" type="ORF">KYE46_09675</name>
</gene>
<dbReference type="AlphaFoldDB" id="A0A8F6TV15"/>
<organism evidence="1 2">
    <name type="scientific">Gymnodinialimonas ceratoperidinii</name>
    <dbReference type="NCBI Taxonomy" id="2856823"/>
    <lineage>
        <taxon>Bacteria</taxon>
        <taxon>Pseudomonadati</taxon>
        <taxon>Pseudomonadota</taxon>
        <taxon>Alphaproteobacteria</taxon>
        <taxon>Rhodobacterales</taxon>
        <taxon>Paracoccaceae</taxon>
        <taxon>Gymnodinialimonas</taxon>
    </lineage>
</organism>
<dbReference type="RefSeq" id="WP_219000418.1">
    <property type="nucleotide sequence ID" value="NZ_CP079194.1"/>
</dbReference>
<accession>A0A8F6TV15</accession>
<reference evidence="1 2" key="1">
    <citation type="submission" date="2021-07" db="EMBL/GenBank/DDBJ databases">
        <title>A novel Jannaschia species isolated from marine dinoflagellate Ceratoperidinium margalefii.</title>
        <authorList>
            <person name="Jiang Y."/>
            <person name="Li Z."/>
        </authorList>
    </citation>
    <scope>NUCLEOTIDE SEQUENCE [LARGE SCALE GENOMIC DNA]</scope>
    <source>
        <strain evidence="1 2">J12C1-MA-4</strain>
    </source>
</reference>
<evidence type="ECO:0000313" key="2">
    <source>
        <dbReference type="Proteomes" id="UP000825009"/>
    </source>
</evidence>